<feature type="compositionally biased region" description="Basic and acidic residues" evidence="1">
    <location>
        <begin position="94"/>
        <end position="115"/>
    </location>
</feature>
<comment type="caution">
    <text evidence="3">The sequence shown here is derived from an EMBL/GenBank/DDBJ whole genome shotgun (WGS) entry which is preliminary data.</text>
</comment>
<dbReference type="Proteomes" id="UP000664169">
    <property type="component" value="Unassembled WGS sequence"/>
</dbReference>
<feature type="chain" id="PRO_5034970029" evidence="2">
    <location>
        <begin position="29"/>
        <end position="247"/>
    </location>
</feature>
<feature type="region of interest" description="Disordered" evidence="1">
    <location>
        <begin position="88"/>
        <end position="115"/>
    </location>
</feature>
<evidence type="ECO:0000313" key="3">
    <source>
        <dbReference type="EMBL" id="CAF9929974.1"/>
    </source>
</evidence>
<sequence>MGTSIFRIFTVFVLWNLILQISCQKIESYPPKPGATGVISHEGKVYMFYGDKLSTHAWNLQESGYDGVEFTLVSGKPEYSETRAFAKKTLPGPEESKDPDRKSWRMDEKPPAEFSYKDGEGAYLLQVKNLAGDYGSQTKIIMKVNVSKPMTQEPMPHHGTSRLATPDGVSTPGTPPRSREPSPARGSSSTPGKHRSPSRYHKRSTSYLPKLIKDGAFARELLLSTALTRREATLVAQWLQGMEFESL</sequence>
<keyword evidence="2" id="KW-0732">Signal</keyword>
<name>A0A8H3FSV0_9LECA</name>
<proteinExistence type="predicted"/>
<protein>
    <submittedName>
        <fullName evidence="3">Uncharacterized protein</fullName>
    </submittedName>
</protein>
<reference evidence="3" key="1">
    <citation type="submission" date="2021-03" db="EMBL/GenBank/DDBJ databases">
        <authorList>
            <person name="Tagirdzhanova G."/>
        </authorList>
    </citation>
    <scope>NUCLEOTIDE SEQUENCE</scope>
</reference>
<evidence type="ECO:0000256" key="1">
    <source>
        <dbReference type="SAM" id="MobiDB-lite"/>
    </source>
</evidence>
<feature type="compositionally biased region" description="Basic residues" evidence="1">
    <location>
        <begin position="192"/>
        <end position="204"/>
    </location>
</feature>
<dbReference type="AlphaFoldDB" id="A0A8H3FSV0"/>
<dbReference type="EMBL" id="CAJPDQ010000034">
    <property type="protein sequence ID" value="CAF9929974.1"/>
    <property type="molecule type" value="Genomic_DNA"/>
</dbReference>
<organism evidence="3 4">
    <name type="scientific">Gomphillus americanus</name>
    <dbReference type="NCBI Taxonomy" id="1940652"/>
    <lineage>
        <taxon>Eukaryota</taxon>
        <taxon>Fungi</taxon>
        <taxon>Dikarya</taxon>
        <taxon>Ascomycota</taxon>
        <taxon>Pezizomycotina</taxon>
        <taxon>Lecanoromycetes</taxon>
        <taxon>OSLEUM clade</taxon>
        <taxon>Ostropomycetidae</taxon>
        <taxon>Ostropales</taxon>
        <taxon>Graphidaceae</taxon>
        <taxon>Gomphilloideae</taxon>
        <taxon>Gomphillus</taxon>
    </lineage>
</organism>
<keyword evidence="4" id="KW-1185">Reference proteome</keyword>
<feature type="region of interest" description="Disordered" evidence="1">
    <location>
        <begin position="150"/>
        <end position="205"/>
    </location>
</feature>
<gene>
    <name evidence="3" type="ORF">GOMPHAMPRED_005530</name>
</gene>
<accession>A0A8H3FSV0</accession>
<evidence type="ECO:0000313" key="4">
    <source>
        <dbReference type="Proteomes" id="UP000664169"/>
    </source>
</evidence>
<feature type="signal peptide" evidence="2">
    <location>
        <begin position="1"/>
        <end position="28"/>
    </location>
</feature>
<evidence type="ECO:0000256" key="2">
    <source>
        <dbReference type="SAM" id="SignalP"/>
    </source>
</evidence>